<dbReference type="FunFam" id="3.30.390.30:FF:000004">
    <property type="entry name" value="Thioredoxin reductase 1, cytoplasmic"/>
    <property type="match status" value="1"/>
</dbReference>
<comment type="caution">
    <text evidence="15">The sequence shown here is derived from an EMBL/GenBank/DDBJ whole genome shotgun (WGS) entry which is preliminary data.</text>
</comment>
<dbReference type="OrthoDB" id="5956163at2759"/>
<feature type="domain" description="Pyridine nucleotide-disulphide oxidoreductase dimerisation" evidence="13">
    <location>
        <begin position="395"/>
        <end position="506"/>
    </location>
</feature>
<comment type="cofactor">
    <cofactor evidence="10">
        <name>FAD</name>
        <dbReference type="ChEBI" id="CHEBI:57692"/>
    </cofactor>
    <text evidence="10">Binds 1 FAD per subunit.</text>
</comment>
<keyword evidence="3 12" id="KW-0285">Flavoprotein</keyword>
<dbReference type="InterPro" id="IPR023753">
    <property type="entry name" value="FAD/NAD-binding_dom"/>
</dbReference>
<comment type="similarity">
    <text evidence="1 12">Belongs to the class-I pyridine nucleotide-disulfide oxidoreductase family.</text>
</comment>
<keyword evidence="7" id="KW-1015">Disulfide bond</keyword>
<feature type="binding site" evidence="10">
    <location>
        <position position="314"/>
    </location>
    <ligand>
        <name>NAD(+)</name>
        <dbReference type="ChEBI" id="CHEBI:57540"/>
    </ligand>
</feature>
<dbReference type="PRINTS" id="PR00368">
    <property type="entry name" value="FADPNR"/>
</dbReference>
<dbReference type="FunFam" id="3.50.50.60:FF:000190">
    <property type="entry name" value="Thioredoxin reductase"/>
    <property type="match status" value="1"/>
</dbReference>
<dbReference type="GO" id="GO:0004791">
    <property type="term" value="F:thioredoxin-disulfide reductase (NADPH) activity"/>
    <property type="evidence" value="ECO:0007669"/>
    <property type="project" value="UniProtKB-EC"/>
</dbReference>
<dbReference type="Gene3D" id="3.50.50.60">
    <property type="entry name" value="FAD/NAD(P)-binding domain"/>
    <property type="match status" value="2"/>
</dbReference>
<evidence type="ECO:0000256" key="4">
    <source>
        <dbReference type="ARBA" id="ARBA00022827"/>
    </source>
</evidence>
<dbReference type="SUPFAM" id="SSF55424">
    <property type="entry name" value="FAD/NAD-linked reductases, dimerisation (C-terminal) domain"/>
    <property type="match status" value="1"/>
</dbReference>
<evidence type="ECO:0000256" key="12">
    <source>
        <dbReference type="RuleBase" id="RU003691"/>
    </source>
</evidence>
<name>A0A7J7JHF7_BUGNE</name>
<dbReference type="PRINTS" id="PR00411">
    <property type="entry name" value="PNDRDTASEI"/>
</dbReference>
<keyword evidence="6 12" id="KW-0560">Oxidoreductase</keyword>
<evidence type="ECO:0000256" key="8">
    <source>
        <dbReference type="ARBA" id="ARBA00023284"/>
    </source>
</evidence>
<evidence type="ECO:0000256" key="11">
    <source>
        <dbReference type="PIRSR" id="PIRSR000350-4"/>
    </source>
</evidence>
<feature type="binding site" evidence="10">
    <location>
        <position position="359"/>
    </location>
    <ligand>
        <name>FAD</name>
        <dbReference type="ChEBI" id="CHEBI:57692"/>
    </ligand>
</feature>
<dbReference type="Gene3D" id="3.30.390.30">
    <property type="match status" value="1"/>
</dbReference>
<dbReference type="GO" id="GO:0050660">
    <property type="term" value="F:flavin adenine dinucleotide binding"/>
    <property type="evidence" value="ECO:0007669"/>
    <property type="project" value="InterPro"/>
</dbReference>
<dbReference type="SUPFAM" id="SSF51905">
    <property type="entry name" value="FAD/NAD(P)-binding domain"/>
    <property type="match status" value="1"/>
</dbReference>
<dbReference type="AlphaFoldDB" id="A0A7J7JHF7"/>
<proteinExistence type="inferred from homology"/>
<keyword evidence="8 12" id="KW-0676">Redox-active center</keyword>
<keyword evidence="5" id="KW-0521">NADP</keyword>
<dbReference type="EMBL" id="VXIV02002437">
    <property type="protein sequence ID" value="KAF6025690.1"/>
    <property type="molecule type" value="Genomic_DNA"/>
</dbReference>
<dbReference type="Pfam" id="PF07992">
    <property type="entry name" value="Pyr_redox_2"/>
    <property type="match status" value="1"/>
</dbReference>
<organism evidence="15 16">
    <name type="scientific">Bugula neritina</name>
    <name type="common">Brown bryozoan</name>
    <name type="synonym">Sertularia neritina</name>
    <dbReference type="NCBI Taxonomy" id="10212"/>
    <lineage>
        <taxon>Eukaryota</taxon>
        <taxon>Metazoa</taxon>
        <taxon>Spiralia</taxon>
        <taxon>Lophotrochozoa</taxon>
        <taxon>Bryozoa</taxon>
        <taxon>Gymnolaemata</taxon>
        <taxon>Cheilostomatida</taxon>
        <taxon>Flustrina</taxon>
        <taxon>Buguloidea</taxon>
        <taxon>Bugulidae</taxon>
        <taxon>Bugula</taxon>
    </lineage>
</organism>
<dbReference type="GO" id="GO:0004362">
    <property type="term" value="F:glutathione-disulfide reductase (NADPH) activity"/>
    <property type="evidence" value="ECO:0007669"/>
    <property type="project" value="TreeGrafter"/>
</dbReference>
<dbReference type="GO" id="GO:0005739">
    <property type="term" value="C:mitochondrion"/>
    <property type="evidence" value="ECO:0007669"/>
    <property type="project" value="TreeGrafter"/>
</dbReference>
<dbReference type="InterPro" id="IPR012999">
    <property type="entry name" value="Pyr_OxRdtase_I_AS"/>
</dbReference>
<evidence type="ECO:0000256" key="10">
    <source>
        <dbReference type="PIRSR" id="PIRSR000350-3"/>
    </source>
</evidence>
<dbReference type="Proteomes" id="UP000593567">
    <property type="component" value="Unassembled WGS sequence"/>
</dbReference>
<dbReference type="GO" id="GO:0006749">
    <property type="term" value="P:glutathione metabolic process"/>
    <property type="evidence" value="ECO:0007669"/>
    <property type="project" value="TreeGrafter"/>
</dbReference>
<evidence type="ECO:0000256" key="9">
    <source>
        <dbReference type="PIRSR" id="PIRSR000350-2"/>
    </source>
</evidence>
<reference evidence="15" key="1">
    <citation type="submission" date="2020-06" db="EMBL/GenBank/DDBJ databases">
        <title>Draft genome of Bugula neritina, a colonial animal packing powerful symbionts and potential medicines.</title>
        <authorList>
            <person name="Rayko M."/>
        </authorList>
    </citation>
    <scope>NUCLEOTIDE SEQUENCE [LARGE SCALE GENOMIC DNA]</scope>
    <source>
        <strain evidence="15">Kwan_BN1</strain>
    </source>
</reference>
<keyword evidence="16" id="KW-1185">Reference proteome</keyword>
<dbReference type="GO" id="GO:0045454">
    <property type="term" value="P:cell redox homeostasis"/>
    <property type="evidence" value="ECO:0007669"/>
    <property type="project" value="InterPro"/>
</dbReference>
<evidence type="ECO:0000256" key="1">
    <source>
        <dbReference type="ARBA" id="ARBA00007532"/>
    </source>
</evidence>
<evidence type="ECO:0000259" key="14">
    <source>
        <dbReference type="Pfam" id="PF07992"/>
    </source>
</evidence>
<protein>
    <recommendedName>
        <fullName evidence="2">thioredoxin-disulfide reductase (NADPH)</fullName>
        <ecNumber evidence="2">1.8.1.9</ecNumber>
    </recommendedName>
</protein>
<dbReference type="PANTHER" id="PTHR42737">
    <property type="entry name" value="GLUTATHIONE REDUCTASE"/>
    <property type="match status" value="1"/>
</dbReference>
<sequence length="522" mass="57150">MFPCLRLSSLCDLHTLQPIISQRSFICQQLVQRYCSSKADQYDLVVIGGGSGGLACSKEAAILGKKVAVLDFVDPSSQGTTWGLGGTCVNVGCIPKKLMHQAAILGHHLKEATSYGWTYPSNEPATHDWSVLVENVTNYIKSLNFGHRTALMDKNVQYINAKGSLLDGNRIMTINKKNEKKQIYADNIVIATGMRPKTIQEVPGMTENSITSDDIFWLNKPPGKTLVIGGSYVALECAGFLSGLGYDTTLMLRSIPLRGFDQQMADLVLRHLEHSGVHIVRGTPKSNTKQKDGRLEVTWQSGSDVYDTVLLAIGREANTKDLGILDIGVDVDQNTGHIVGGYGGESERTSIPNIYAIGDILHGRPELTPVAIQAGKLLARRLYGTSLEAMDYELIPTTVFTPLEYSCAGLSEEEAESRFPDEIEVYHSYYKPLEYSLPHSSSEHCYIKVVCLRQFPHKVIGIHITGPNSGEVLQGFAVAMRTDSLTLQVLQSSVGIHPTTAEELVKLHITKRSGLDPTVSEC</sequence>
<evidence type="ECO:0000313" key="15">
    <source>
        <dbReference type="EMBL" id="KAF6025690.1"/>
    </source>
</evidence>
<dbReference type="InterPro" id="IPR016156">
    <property type="entry name" value="FAD/NAD-linked_Rdtase_dimer_sf"/>
</dbReference>
<dbReference type="NCBIfam" id="TIGR01438">
    <property type="entry name" value="TGR"/>
    <property type="match status" value="1"/>
</dbReference>
<feature type="domain" description="FAD/NAD(P)-binding" evidence="14">
    <location>
        <begin position="42"/>
        <end position="375"/>
    </location>
</feature>
<dbReference type="InterPro" id="IPR006338">
    <property type="entry name" value="Thioredoxin/glutathione_Rdtase"/>
</dbReference>
<dbReference type="InterPro" id="IPR046952">
    <property type="entry name" value="GSHR/TRXR-like"/>
</dbReference>
<feature type="binding site" evidence="10">
    <location>
        <begin position="229"/>
        <end position="236"/>
    </location>
    <ligand>
        <name>NAD(+)</name>
        <dbReference type="ChEBI" id="CHEBI:57540"/>
    </ligand>
</feature>
<dbReference type="EC" id="1.8.1.9" evidence="2"/>
<dbReference type="InterPro" id="IPR001100">
    <property type="entry name" value="Pyr_nuc-diS_OxRdtase"/>
</dbReference>
<dbReference type="InterPro" id="IPR036188">
    <property type="entry name" value="FAD/NAD-bd_sf"/>
</dbReference>
<feature type="binding site" evidence="10">
    <location>
        <position position="97"/>
    </location>
    <ligand>
        <name>FAD</name>
        <dbReference type="ChEBI" id="CHEBI:57692"/>
    </ligand>
</feature>
<feature type="binding site" evidence="10">
    <location>
        <position position="163"/>
    </location>
    <ligand>
        <name>FAD</name>
        <dbReference type="ChEBI" id="CHEBI:57692"/>
    </ligand>
</feature>
<evidence type="ECO:0000256" key="3">
    <source>
        <dbReference type="ARBA" id="ARBA00022630"/>
    </source>
</evidence>
<keyword evidence="4 10" id="KW-0274">FAD</keyword>
<dbReference type="GO" id="GO:0005829">
    <property type="term" value="C:cytosol"/>
    <property type="evidence" value="ECO:0007669"/>
    <property type="project" value="TreeGrafter"/>
</dbReference>
<keyword evidence="10" id="KW-0547">Nucleotide-binding</keyword>
<evidence type="ECO:0000256" key="2">
    <source>
        <dbReference type="ARBA" id="ARBA00012610"/>
    </source>
</evidence>
<accession>A0A7J7JHF7</accession>
<dbReference type="PANTHER" id="PTHR42737:SF7">
    <property type="entry name" value="THIOREDOXIN-DISULFIDE REDUCTASE"/>
    <property type="match status" value="1"/>
</dbReference>
<evidence type="ECO:0000256" key="7">
    <source>
        <dbReference type="ARBA" id="ARBA00023157"/>
    </source>
</evidence>
<feature type="active site" description="Proton acceptor" evidence="9">
    <location>
        <position position="497"/>
    </location>
</feature>
<evidence type="ECO:0000256" key="5">
    <source>
        <dbReference type="ARBA" id="ARBA00022857"/>
    </source>
</evidence>
<dbReference type="Pfam" id="PF02852">
    <property type="entry name" value="Pyr_redox_dim"/>
    <property type="match status" value="1"/>
</dbReference>
<dbReference type="InterPro" id="IPR004099">
    <property type="entry name" value="Pyr_nucl-diS_OxRdtase_dimer"/>
</dbReference>
<gene>
    <name evidence="15" type="ORF">EB796_015941</name>
</gene>
<evidence type="ECO:0000256" key="6">
    <source>
        <dbReference type="ARBA" id="ARBA00023002"/>
    </source>
</evidence>
<evidence type="ECO:0000313" key="16">
    <source>
        <dbReference type="Proteomes" id="UP000593567"/>
    </source>
</evidence>
<dbReference type="PIRSF" id="PIRSF000350">
    <property type="entry name" value="Mercury_reductase_MerA"/>
    <property type="match status" value="1"/>
</dbReference>
<dbReference type="GO" id="GO:0034599">
    <property type="term" value="P:cellular response to oxidative stress"/>
    <property type="evidence" value="ECO:0007669"/>
    <property type="project" value="TreeGrafter"/>
</dbReference>
<dbReference type="PROSITE" id="PS00076">
    <property type="entry name" value="PYRIDINE_REDOX_1"/>
    <property type="match status" value="1"/>
</dbReference>
<evidence type="ECO:0000259" key="13">
    <source>
        <dbReference type="Pfam" id="PF02852"/>
    </source>
</evidence>
<keyword evidence="10" id="KW-0520">NAD</keyword>
<feature type="disulfide bond" description="Redox-active" evidence="11">
    <location>
        <begin position="88"/>
        <end position="93"/>
    </location>
</feature>